<evidence type="ECO:0008006" key="5">
    <source>
        <dbReference type="Google" id="ProtNLM"/>
    </source>
</evidence>
<name>A0A445MMC9_ENSVE</name>
<accession>A0A445MMC9</accession>
<evidence type="ECO:0000313" key="2">
    <source>
        <dbReference type="EMBL" id="KAJ8459368.1"/>
    </source>
</evidence>
<keyword evidence="4" id="KW-1185">Reference proteome</keyword>
<dbReference type="InterPro" id="IPR003676">
    <property type="entry name" value="SAUR_fam"/>
</dbReference>
<organism evidence="3">
    <name type="scientific">Ensete ventricosum</name>
    <name type="common">Abyssinian banana</name>
    <name type="synonym">Musa ensete</name>
    <dbReference type="NCBI Taxonomy" id="4639"/>
    <lineage>
        <taxon>Eukaryota</taxon>
        <taxon>Viridiplantae</taxon>
        <taxon>Streptophyta</taxon>
        <taxon>Embryophyta</taxon>
        <taxon>Tracheophyta</taxon>
        <taxon>Spermatophyta</taxon>
        <taxon>Magnoliopsida</taxon>
        <taxon>Liliopsida</taxon>
        <taxon>Zingiberales</taxon>
        <taxon>Musaceae</taxon>
        <taxon>Ensete</taxon>
    </lineage>
</organism>
<proteinExistence type="inferred from homology"/>
<dbReference type="EMBL" id="JAQQAF010000009">
    <property type="protein sequence ID" value="KAJ8459368.1"/>
    <property type="molecule type" value="Genomic_DNA"/>
</dbReference>
<evidence type="ECO:0000256" key="1">
    <source>
        <dbReference type="ARBA" id="ARBA00006974"/>
    </source>
</evidence>
<sequence>MLNPKRLINMVRKWQKVAALGRRRIMSGREDKSAAADSCSSVVANRGHVFVYTADGKRFMVPLKYLTNSIFRELLRMSEEEFGLPTDGPITLPCEAICMDYIISLLESRVPREVERAVLASIAGSRCTASCAPQGLNQQLVLYGF</sequence>
<dbReference type="PANTHER" id="PTHR31175:SF82">
    <property type="entry name" value="AUXIN-RESPONSIVE PROTEIN SAUR65"/>
    <property type="match status" value="1"/>
</dbReference>
<dbReference type="Pfam" id="PF02519">
    <property type="entry name" value="Auxin_inducible"/>
    <property type="match status" value="1"/>
</dbReference>
<reference evidence="2 4" key="2">
    <citation type="submission" date="2022-12" db="EMBL/GenBank/DDBJ databases">
        <title>Chromosome-scale assembly of the Ensete ventricosum genome.</title>
        <authorList>
            <person name="Dussert Y."/>
            <person name="Stocks J."/>
            <person name="Wendawek A."/>
            <person name="Woldeyes F."/>
            <person name="Nichols R.A."/>
            <person name="Borrell J.S."/>
        </authorList>
    </citation>
    <scope>NUCLEOTIDE SEQUENCE [LARGE SCALE GENOMIC DNA]</scope>
    <source>
        <strain evidence="4">cv. Maze</strain>
        <strain evidence="2">MazeRef_0001</strain>
        <tissue evidence="2">Seeds</tissue>
    </source>
</reference>
<dbReference type="Proteomes" id="UP000290560">
    <property type="component" value="Unassembled WGS sequence"/>
</dbReference>
<dbReference type="PANTHER" id="PTHR31175">
    <property type="entry name" value="AUXIN-RESPONSIVE FAMILY PROTEIN"/>
    <property type="match status" value="1"/>
</dbReference>
<evidence type="ECO:0000313" key="4">
    <source>
        <dbReference type="Proteomes" id="UP001222027"/>
    </source>
</evidence>
<dbReference type="AlphaFoldDB" id="A0A445MMC9"/>
<dbReference type="OrthoDB" id="1936278at2759"/>
<protein>
    <recommendedName>
        <fullName evidence="5">Auxin-responsive protein</fullName>
    </recommendedName>
</protein>
<dbReference type="Proteomes" id="UP001222027">
    <property type="component" value="Unassembled WGS sequence"/>
</dbReference>
<gene>
    <name evidence="3" type="ORF">BHM03_00056227</name>
    <name evidence="2" type="ORF">OPV22_032294</name>
</gene>
<dbReference type="EMBL" id="KV876744">
    <property type="protein sequence ID" value="RZR75390.1"/>
    <property type="molecule type" value="Genomic_DNA"/>
</dbReference>
<comment type="similarity">
    <text evidence="1">Belongs to the ARG7 family.</text>
</comment>
<evidence type="ECO:0000313" key="3">
    <source>
        <dbReference type="EMBL" id="RZR75390.1"/>
    </source>
</evidence>
<reference evidence="3" key="1">
    <citation type="journal article" date="2018" name="Data Brief">
        <title>Genome sequence data from 17 accessions of Ensete ventricosum, a staple food crop for millions in Ethiopia.</title>
        <authorList>
            <person name="Yemataw Z."/>
            <person name="Muzemil S."/>
            <person name="Ambachew D."/>
            <person name="Tripathi L."/>
            <person name="Tesfaye K."/>
            <person name="Chala A."/>
            <person name="Farbos A."/>
            <person name="O'Neill P."/>
            <person name="Moore K."/>
            <person name="Grant M."/>
            <person name="Studholme D.J."/>
        </authorList>
    </citation>
    <scope>NUCLEOTIDE SEQUENCE [LARGE SCALE GENOMIC DNA]</scope>
    <source>
        <tissue evidence="3">Leaf</tissue>
    </source>
</reference>
<dbReference type="GO" id="GO:0009733">
    <property type="term" value="P:response to auxin"/>
    <property type="evidence" value="ECO:0007669"/>
    <property type="project" value="InterPro"/>
</dbReference>